<reference evidence="1" key="2">
    <citation type="journal article" date="2014" name="ISME J.">
        <title>Microbial stratification in low pH oxic and suboxic macroscopic growths along an acid mine drainage.</title>
        <authorList>
            <person name="Mendez-Garcia C."/>
            <person name="Mesa V."/>
            <person name="Sprenger R.R."/>
            <person name="Richter M."/>
            <person name="Diez M.S."/>
            <person name="Solano J."/>
            <person name="Bargiela R."/>
            <person name="Golyshina O.V."/>
            <person name="Manteca A."/>
            <person name="Ramos J.L."/>
            <person name="Gallego J.R."/>
            <person name="Llorente I."/>
            <person name="Martins Dos Santos V.A."/>
            <person name="Jensen O.N."/>
            <person name="Pelaez A.I."/>
            <person name="Sanchez J."/>
            <person name="Ferrer M."/>
        </authorList>
    </citation>
    <scope>NUCLEOTIDE SEQUENCE</scope>
</reference>
<feature type="non-terminal residue" evidence="1">
    <location>
        <position position="1"/>
    </location>
</feature>
<protein>
    <submittedName>
        <fullName evidence="1">Uncharacterized protein</fullName>
    </submittedName>
</protein>
<name>T1BLH2_9ZZZZ</name>
<gene>
    <name evidence="1" type="ORF">B1B_09492</name>
</gene>
<evidence type="ECO:0000313" key="1">
    <source>
        <dbReference type="EMBL" id="EQD54820.1"/>
    </source>
</evidence>
<organism evidence="1">
    <name type="scientific">mine drainage metagenome</name>
    <dbReference type="NCBI Taxonomy" id="410659"/>
    <lineage>
        <taxon>unclassified sequences</taxon>
        <taxon>metagenomes</taxon>
        <taxon>ecological metagenomes</taxon>
    </lineage>
</organism>
<sequence>DTWAFSATTNNEFRMFYNRQVAGFSSNTFDQGYPQKLGLQYAKANIFPNVYIGGSKGFGGTDIGGAGQTEA</sequence>
<dbReference type="EMBL" id="AUZY01006289">
    <property type="protein sequence ID" value="EQD54820.1"/>
    <property type="molecule type" value="Genomic_DNA"/>
</dbReference>
<accession>T1BLH2</accession>
<comment type="caution">
    <text evidence="1">The sequence shown here is derived from an EMBL/GenBank/DDBJ whole genome shotgun (WGS) entry which is preliminary data.</text>
</comment>
<dbReference type="AlphaFoldDB" id="T1BLH2"/>
<proteinExistence type="predicted"/>
<reference evidence="1" key="1">
    <citation type="submission" date="2013-08" db="EMBL/GenBank/DDBJ databases">
        <authorList>
            <person name="Mendez C."/>
            <person name="Richter M."/>
            <person name="Ferrer M."/>
            <person name="Sanchez J."/>
        </authorList>
    </citation>
    <scope>NUCLEOTIDE SEQUENCE</scope>
</reference>
<feature type="non-terminal residue" evidence="1">
    <location>
        <position position="71"/>
    </location>
</feature>